<reference evidence="1" key="1">
    <citation type="submission" date="2021-01" db="EMBL/GenBank/DDBJ databases">
        <authorList>
            <person name="Corre E."/>
            <person name="Pelletier E."/>
            <person name="Niang G."/>
            <person name="Scheremetjew M."/>
            <person name="Finn R."/>
            <person name="Kale V."/>
            <person name="Holt S."/>
            <person name="Cochrane G."/>
            <person name="Meng A."/>
            <person name="Brown T."/>
            <person name="Cohen L."/>
        </authorList>
    </citation>
    <scope>NUCLEOTIDE SEQUENCE</scope>
    <source>
        <strain evidence="1">SoJaBio B1-5/56/2</strain>
    </source>
</reference>
<evidence type="ECO:0000313" key="1">
    <source>
        <dbReference type="EMBL" id="CAE2332645.1"/>
    </source>
</evidence>
<proteinExistence type="predicted"/>
<name>A0A7S4PF54_9EUKA</name>
<dbReference type="EMBL" id="HBKR01034872">
    <property type="protein sequence ID" value="CAE2332645.1"/>
    <property type="molecule type" value="Transcribed_RNA"/>
</dbReference>
<protein>
    <submittedName>
        <fullName evidence="1">Uncharacterized protein</fullName>
    </submittedName>
</protein>
<sequence length="420" mass="46256">MKTAQTSFHTDIFSEFVEAAPRSDANGSELCILSALYAASAPDASILSALRTVVTAMPKIESDAVEEIYTCLRASTAPLSQHLRSALDRVARTADTPLGDSPTQYYPILTADHCHGKVIPGFPLTQKPISLADATEKNLRTLEHLSGVFAQLSSTDHGSLIYRWMGLFYALASHPSVKPQTIRTMQSLFDTLIGKLSGEPAASWSDILTLMRIILNAQPKHPEHLRWIKAACGRVFQKIAAGISTPENPFVVSLQSFVGDIITSKAFPIPGKKHFLRCLSQNTPVAAVAGLRGMLDVVRHHFGESQASPFYLNCLDLVFETCTDCLQRMKTEAMTPHRIAFARDFLKVSETAFGVICSKKFLDVCGPAFYKLLLVCRQSGDPEITAQTRAIEDQLSQRMQKSQIVVQPKQLRKIHNCIGR</sequence>
<gene>
    <name evidence="1" type="ORF">NAES01612_LOCUS22808</name>
</gene>
<accession>A0A7S4PF54</accession>
<organism evidence="1">
    <name type="scientific">Paramoeba aestuarina</name>
    <dbReference type="NCBI Taxonomy" id="180227"/>
    <lineage>
        <taxon>Eukaryota</taxon>
        <taxon>Amoebozoa</taxon>
        <taxon>Discosea</taxon>
        <taxon>Flabellinia</taxon>
        <taxon>Dactylopodida</taxon>
        <taxon>Paramoebidae</taxon>
        <taxon>Paramoeba</taxon>
    </lineage>
</organism>
<dbReference type="AlphaFoldDB" id="A0A7S4PF54"/>